<evidence type="ECO:0000313" key="4">
    <source>
        <dbReference type="Proteomes" id="UP000067683"/>
    </source>
</evidence>
<protein>
    <submittedName>
        <fullName evidence="3">Glycosyl transferase family 2</fullName>
    </submittedName>
</protein>
<dbReference type="OrthoDB" id="9806525at2"/>
<keyword evidence="3" id="KW-0808">Transferase</keyword>
<gene>
    <name evidence="3" type="ORF">AUC31_12735</name>
</gene>
<dbReference type="Pfam" id="PF00535">
    <property type="entry name" value="Glycos_transf_2"/>
    <property type="match status" value="1"/>
</dbReference>
<dbReference type="KEGG" id="prt:AUC31_12735"/>
<proteinExistence type="predicted"/>
<dbReference type="InterPro" id="IPR029044">
    <property type="entry name" value="Nucleotide-diphossugar_trans"/>
</dbReference>
<feature type="transmembrane region" description="Helical" evidence="1">
    <location>
        <begin position="276"/>
        <end position="309"/>
    </location>
</feature>
<dbReference type="PANTHER" id="PTHR43646:SF3">
    <property type="entry name" value="SLR1566 PROTEIN"/>
    <property type="match status" value="1"/>
</dbReference>
<keyword evidence="1" id="KW-0472">Membrane</keyword>
<keyword evidence="1" id="KW-0812">Transmembrane</keyword>
<dbReference type="Proteomes" id="UP000067683">
    <property type="component" value="Chromosome"/>
</dbReference>
<dbReference type="EMBL" id="CP013659">
    <property type="protein sequence ID" value="ALS76007.1"/>
    <property type="molecule type" value="Genomic_DNA"/>
</dbReference>
<sequence>MITALIVIHIAFFLWIVFNRLFLPALPKQPLVKADPLVSILVPMRNEERNVPTIVRSLKETDWEKAEFILLNDQSTDGTQAALDREIAGDKRFTVLQGVELPAGWIGKVHACHQLQKHASGDYLFFVDADVRFRKQAVRQTLGLMEKRHAALLSGFPAFEVPVFLSKLLVPMLHFVILFHLPLALANYAKFPAATAANGMWMAFERKAYESIGGHEAVRTSLVEDVHIARTLKQAGHKVLLANITASVKCRMYETPAEVWEGFLKNSYTGIGRSPLIAIVLTLFYSAFYIFPLFLAAAGLITANWIWLVPYALTVLQRWYVDMVTNQRWYLAFLIPLQAAAMLAVLLTAMKKSLKNESYTWKGRHYS</sequence>
<dbReference type="STRING" id="200991.AUC31_12735"/>
<keyword evidence="1" id="KW-1133">Transmembrane helix</keyword>
<feature type="transmembrane region" description="Helical" evidence="1">
    <location>
        <begin position="329"/>
        <end position="349"/>
    </location>
</feature>
<evidence type="ECO:0000313" key="3">
    <source>
        <dbReference type="EMBL" id="ALS76007.1"/>
    </source>
</evidence>
<keyword evidence="4" id="KW-1185">Reference proteome</keyword>
<name>A0A0U2PCT2_9BACL</name>
<dbReference type="CDD" id="cd00761">
    <property type="entry name" value="Glyco_tranf_GTA_type"/>
    <property type="match status" value="1"/>
</dbReference>
<dbReference type="GO" id="GO:0016740">
    <property type="term" value="F:transferase activity"/>
    <property type="evidence" value="ECO:0007669"/>
    <property type="project" value="UniProtKB-KW"/>
</dbReference>
<dbReference type="AlphaFoldDB" id="A0A0U2PCT2"/>
<dbReference type="InterPro" id="IPR001173">
    <property type="entry name" value="Glyco_trans_2-like"/>
</dbReference>
<dbReference type="PANTHER" id="PTHR43646">
    <property type="entry name" value="GLYCOSYLTRANSFERASE"/>
    <property type="match status" value="1"/>
</dbReference>
<dbReference type="SUPFAM" id="SSF53448">
    <property type="entry name" value="Nucleotide-diphospho-sugar transferases"/>
    <property type="match status" value="1"/>
</dbReference>
<reference evidence="3" key="1">
    <citation type="submission" date="2016-01" db="EMBL/GenBank/DDBJ databases">
        <title>Complete genome of Planococcus rifietoensis type strain M8.</title>
        <authorList>
            <person name="See-Too W.S."/>
        </authorList>
    </citation>
    <scope>NUCLEOTIDE SEQUENCE [LARGE SCALE GENOMIC DNA]</scope>
    <source>
        <strain evidence="3">M8</strain>
    </source>
</reference>
<evidence type="ECO:0000256" key="1">
    <source>
        <dbReference type="SAM" id="Phobius"/>
    </source>
</evidence>
<accession>A0A0U2PCT2</accession>
<organism evidence="3 4">
    <name type="scientific">Planococcus rifietoensis</name>
    <dbReference type="NCBI Taxonomy" id="200991"/>
    <lineage>
        <taxon>Bacteria</taxon>
        <taxon>Bacillati</taxon>
        <taxon>Bacillota</taxon>
        <taxon>Bacilli</taxon>
        <taxon>Bacillales</taxon>
        <taxon>Caryophanaceae</taxon>
        <taxon>Planococcus</taxon>
    </lineage>
</organism>
<evidence type="ECO:0000259" key="2">
    <source>
        <dbReference type="Pfam" id="PF00535"/>
    </source>
</evidence>
<feature type="transmembrane region" description="Helical" evidence="1">
    <location>
        <begin position="6"/>
        <end position="23"/>
    </location>
</feature>
<dbReference type="RefSeq" id="WP_058382710.1">
    <property type="nucleotide sequence ID" value="NZ_CP013659.2"/>
</dbReference>
<dbReference type="Gene3D" id="3.90.550.10">
    <property type="entry name" value="Spore Coat Polysaccharide Biosynthesis Protein SpsA, Chain A"/>
    <property type="match status" value="1"/>
</dbReference>
<feature type="domain" description="Glycosyltransferase 2-like" evidence="2">
    <location>
        <begin position="39"/>
        <end position="211"/>
    </location>
</feature>